<evidence type="ECO:0000313" key="1">
    <source>
        <dbReference type="EMBL" id="MCM3735607.1"/>
    </source>
</evidence>
<evidence type="ECO:0000313" key="2">
    <source>
        <dbReference type="Proteomes" id="UP001202289"/>
    </source>
</evidence>
<sequence length="551" mass="60755">MKIKLILDINKNEFSQLNYIVTGRIGDKASNTVDVYIIDGGAPYPLTGLSVFYECLKPDNKFVRDSNGIKIIDAAKGHFEYTFPAQVFTAHGKTKRSFFSIEKDTTIRATTQDFVLVTLQDASTGNIQSDQYISDMEKLITQANGIIKRIKDLETQAQGIIDKEITDLRNKANSLLKEIQNNADKIIAGIQTNSAAIKKQLDDLQNKINTFDVVKKSGDTMTGNLTLQKDLYQLASQNHIFAGDSDRKSVRLFIDGDSLSVVPSKTNGGADWDYAKAMRLGGDSTNLLKKTGDTMTGHIQLDRVNSTDVRYVQYKLGSAFEYSAGVNKQGKYHLYDHANSATVFEYDPLTKAFTMLSNANLLKKSGDMMTGPLKVKIDASNASPIVAETLDGAIRLLPWSTANYIQSGTPDGEAKDLIISGNSAKKINKVQVIAKEFIVEGVIKQSNDIDWMNLTLINGATVDGGRTPKYKCHNNVVYIVGAVANIKDGMTIANMPSGLRPPSDCTFVVTYFGDGDRKYFGELNARADGRITIDWMWSNPKTISFCISYHL</sequence>
<dbReference type="EMBL" id="JAMBOP010000006">
    <property type="protein sequence ID" value="MCM3735607.1"/>
    <property type="molecule type" value="Genomic_DNA"/>
</dbReference>
<organism evidence="1 2">
    <name type="scientific">Bacillus cytotoxicus</name>
    <dbReference type="NCBI Taxonomy" id="580165"/>
    <lineage>
        <taxon>Bacteria</taxon>
        <taxon>Bacillati</taxon>
        <taxon>Bacillota</taxon>
        <taxon>Bacilli</taxon>
        <taxon>Bacillales</taxon>
        <taxon>Bacillaceae</taxon>
        <taxon>Bacillus</taxon>
        <taxon>Bacillus cereus group</taxon>
    </lineage>
</organism>
<accession>A0ACC6A3X4</accession>
<keyword evidence="2" id="KW-1185">Reference proteome</keyword>
<gene>
    <name evidence="1" type="ORF">M3215_07180</name>
</gene>
<proteinExistence type="predicted"/>
<dbReference type="Proteomes" id="UP001202289">
    <property type="component" value="Unassembled WGS sequence"/>
</dbReference>
<name>A0ACC6A3X4_9BACI</name>
<comment type="caution">
    <text evidence="1">The sequence shown here is derived from an EMBL/GenBank/DDBJ whole genome shotgun (WGS) entry which is preliminary data.</text>
</comment>
<protein>
    <submittedName>
        <fullName evidence="1">BppU family phage baseplate upper protein</fullName>
    </submittedName>
</protein>
<reference evidence="1" key="1">
    <citation type="submission" date="2022-05" db="EMBL/GenBank/DDBJ databases">
        <title>Comparative Genomics of Spacecraft Associated Microbes.</title>
        <authorList>
            <person name="Tran M.T."/>
            <person name="Wright A."/>
            <person name="Seuylemezian A."/>
            <person name="Eisen J."/>
            <person name="Coil D."/>
        </authorList>
    </citation>
    <scope>NUCLEOTIDE SEQUENCE</scope>
    <source>
        <strain evidence="1">FAIRING 10M-2.2</strain>
    </source>
</reference>